<accession>A0A7H1JBR2</accession>
<dbReference type="Pfam" id="PF13174">
    <property type="entry name" value="TPR_6"/>
    <property type="match status" value="1"/>
</dbReference>
<name>A0A7H1JBR2_9GAMM</name>
<organism evidence="3 4">
    <name type="scientific">Marinomonas arctica</name>
    <dbReference type="NCBI Taxonomy" id="383750"/>
    <lineage>
        <taxon>Bacteria</taxon>
        <taxon>Pseudomonadati</taxon>
        <taxon>Pseudomonadota</taxon>
        <taxon>Gammaproteobacteria</taxon>
        <taxon>Oceanospirillales</taxon>
        <taxon>Oceanospirillaceae</taxon>
        <taxon>Marinomonas</taxon>
    </lineage>
</organism>
<dbReference type="Pfam" id="PF16331">
    <property type="entry name" value="TolA_bind_tri"/>
    <property type="match status" value="1"/>
</dbReference>
<dbReference type="GO" id="GO:0030288">
    <property type="term" value="C:outer membrane-bounded periplasmic space"/>
    <property type="evidence" value="ECO:0007669"/>
    <property type="project" value="UniProtKB-UniRule"/>
</dbReference>
<keyword evidence="1" id="KW-0732">Signal</keyword>
<dbReference type="InterPro" id="IPR014162">
    <property type="entry name" value="CpoB_C"/>
</dbReference>
<keyword evidence="1" id="KW-0574">Periplasm</keyword>
<evidence type="ECO:0000313" key="3">
    <source>
        <dbReference type="EMBL" id="QNT07928.1"/>
    </source>
</evidence>
<keyword evidence="1" id="KW-0175">Coiled coil</keyword>
<feature type="coiled-coil region" evidence="1">
    <location>
        <begin position="40"/>
        <end position="67"/>
    </location>
</feature>
<dbReference type="OrthoDB" id="9768142at2"/>
<dbReference type="EMBL" id="CP061081">
    <property type="protein sequence ID" value="QNT07928.1"/>
    <property type="molecule type" value="Genomic_DNA"/>
</dbReference>
<dbReference type="InterPro" id="IPR034706">
    <property type="entry name" value="CpoB"/>
</dbReference>
<comment type="subcellular location">
    <subcellularLocation>
        <location evidence="1">Periplasm</location>
    </subcellularLocation>
</comment>
<dbReference type="GO" id="GO:0070206">
    <property type="term" value="P:protein trimerization"/>
    <property type="evidence" value="ECO:0007669"/>
    <property type="project" value="InterPro"/>
</dbReference>
<dbReference type="InterPro" id="IPR011990">
    <property type="entry name" value="TPR-like_helical_dom_sf"/>
</dbReference>
<comment type="similarity">
    <text evidence="1">Belongs to the CpoB family.</text>
</comment>
<keyword evidence="1" id="KW-0132">Cell division</keyword>
<feature type="signal peptide" evidence="1">
    <location>
        <begin position="1"/>
        <end position="24"/>
    </location>
</feature>
<dbReference type="InterPro" id="IPR032519">
    <property type="entry name" value="YbgF_tri"/>
</dbReference>
<evidence type="ECO:0000256" key="1">
    <source>
        <dbReference type="HAMAP-Rule" id="MF_02066"/>
    </source>
</evidence>
<evidence type="ECO:0000259" key="2">
    <source>
        <dbReference type="Pfam" id="PF16331"/>
    </source>
</evidence>
<feature type="domain" description="YbgF trimerisation" evidence="2">
    <location>
        <begin position="38"/>
        <end position="93"/>
    </location>
</feature>
<dbReference type="Gene3D" id="1.20.5.110">
    <property type="match status" value="1"/>
</dbReference>
<gene>
    <name evidence="3" type="primary">ybgF</name>
    <name evidence="1" type="synonym">cpoB</name>
    <name evidence="3" type="ORF">IBG28_10235</name>
</gene>
<keyword evidence="1" id="KW-0131">Cell cycle</keyword>
<sequence precursor="true">MFYKDVKIHSFAMVLCFTAPLAMAEIPQVSSGGGLSANAAADLLFQLETLQQEVQSLRGQVEEQGHELRLMKESQRDRYIDLDKRISILMSAPAIEPNNSVAPIAQIEQIPDEIENTPINTLVTSPLAPVSLQPPTEEAQQTYDNAYNLIRERQFDQAETAFANFVNSYPNNSLTGNGYYWLGEVKLVQGKSREALDAFSTVIQRFPGHSKEQDALYKLGTVSDQIGDTANAKLYLQDVIRRFPDTKAAQLAAGYLSKIK</sequence>
<dbReference type="SUPFAM" id="SSF48452">
    <property type="entry name" value="TPR-like"/>
    <property type="match status" value="1"/>
</dbReference>
<comment type="function">
    <text evidence="1">Mediates coordination of peptidoglycan synthesis and outer membrane constriction during cell division.</text>
</comment>
<dbReference type="InterPro" id="IPR019734">
    <property type="entry name" value="TPR_rpt"/>
</dbReference>
<dbReference type="Gene3D" id="1.25.40.10">
    <property type="entry name" value="Tetratricopeptide repeat domain"/>
    <property type="match status" value="1"/>
</dbReference>
<dbReference type="GO" id="GO:0043093">
    <property type="term" value="P:FtsZ-dependent cytokinesis"/>
    <property type="evidence" value="ECO:0007669"/>
    <property type="project" value="UniProtKB-UniRule"/>
</dbReference>
<dbReference type="HAMAP" id="MF_02066">
    <property type="entry name" value="CpoB"/>
    <property type="match status" value="1"/>
</dbReference>
<reference evidence="3 4" key="1">
    <citation type="submission" date="2020-09" db="EMBL/GenBank/DDBJ databases">
        <title>Complete genome sequence of an Arctic sea ice bacterium Marinomonas arctica BSI20414.</title>
        <authorList>
            <person name="Liao L."/>
            <person name="Chen B."/>
        </authorList>
    </citation>
    <scope>NUCLEOTIDE SEQUENCE [LARGE SCALE GENOMIC DNA]</scope>
    <source>
        <strain evidence="3 4">BSI20414</strain>
    </source>
</reference>
<dbReference type="Proteomes" id="UP000516370">
    <property type="component" value="Chromosome"/>
</dbReference>
<feature type="chain" id="PRO_5029059054" description="Cell division coordinator CpoB" evidence="1">
    <location>
        <begin position="25"/>
        <end position="260"/>
    </location>
</feature>
<dbReference type="Pfam" id="PF13432">
    <property type="entry name" value="TPR_16"/>
    <property type="match status" value="1"/>
</dbReference>
<keyword evidence="4" id="KW-1185">Reference proteome</keyword>
<dbReference type="NCBIfam" id="TIGR02795">
    <property type="entry name" value="tol_pal_ybgF"/>
    <property type="match status" value="1"/>
</dbReference>
<dbReference type="RefSeq" id="WP_111608257.1">
    <property type="nucleotide sequence ID" value="NZ_BMLJ01000006.1"/>
</dbReference>
<dbReference type="AlphaFoldDB" id="A0A7H1JBR2"/>
<dbReference type="KEGG" id="mard:IBG28_10235"/>
<protein>
    <recommendedName>
        <fullName evidence="1">Cell division coordinator CpoB</fullName>
    </recommendedName>
</protein>
<proteinExistence type="inferred from homology"/>
<evidence type="ECO:0000313" key="4">
    <source>
        <dbReference type="Proteomes" id="UP000516370"/>
    </source>
</evidence>